<keyword evidence="1" id="KW-0812">Transmembrane</keyword>
<reference evidence="2 3" key="1">
    <citation type="submission" date="2023-07" db="EMBL/GenBank/DDBJ databases">
        <title>Functional and genomic diversity of the sorghum phyllosphere microbiome.</title>
        <authorList>
            <person name="Shade A."/>
        </authorList>
    </citation>
    <scope>NUCLEOTIDE SEQUENCE [LARGE SCALE GENOMIC DNA]</scope>
    <source>
        <strain evidence="2 3">SORGH_AS_1064</strain>
    </source>
</reference>
<organism evidence="2 3">
    <name type="scientific">Chryseobacterium camelliae</name>
    <dbReference type="NCBI Taxonomy" id="1265445"/>
    <lineage>
        <taxon>Bacteria</taxon>
        <taxon>Pseudomonadati</taxon>
        <taxon>Bacteroidota</taxon>
        <taxon>Flavobacteriia</taxon>
        <taxon>Flavobacteriales</taxon>
        <taxon>Weeksellaceae</taxon>
        <taxon>Chryseobacterium group</taxon>
        <taxon>Chryseobacterium</taxon>
    </lineage>
</organism>
<evidence type="ECO:0000313" key="2">
    <source>
        <dbReference type="EMBL" id="MDQ1097904.1"/>
    </source>
</evidence>
<sequence>MNFFHRELFLINLYKEFLSLVYYTNLLIIRMYVIAYMATICDYISRLYYYIQFISVYFCLRG</sequence>
<evidence type="ECO:0000256" key="1">
    <source>
        <dbReference type="SAM" id="Phobius"/>
    </source>
</evidence>
<keyword evidence="3" id="KW-1185">Reference proteome</keyword>
<gene>
    <name evidence="2" type="ORF">QE404_003051</name>
</gene>
<feature type="transmembrane region" description="Helical" evidence="1">
    <location>
        <begin position="20"/>
        <end position="44"/>
    </location>
</feature>
<keyword evidence="1" id="KW-1133">Transmembrane helix</keyword>
<protein>
    <submittedName>
        <fullName evidence="2">Uncharacterized protein</fullName>
    </submittedName>
</protein>
<evidence type="ECO:0000313" key="3">
    <source>
        <dbReference type="Proteomes" id="UP001225072"/>
    </source>
</evidence>
<proteinExistence type="predicted"/>
<comment type="caution">
    <text evidence="2">The sequence shown here is derived from an EMBL/GenBank/DDBJ whole genome shotgun (WGS) entry which is preliminary data.</text>
</comment>
<name>A0ABU0TLH8_9FLAO</name>
<dbReference type="EMBL" id="JAUTAL010000001">
    <property type="protein sequence ID" value="MDQ1097904.1"/>
    <property type="molecule type" value="Genomic_DNA"/>
</dbReference>
<accession>A0ABU0TLH8</accession>
<dbReference type="Proteomes" id="UP001225072">
    <property type="component" value="Unassembled WGS sequence"/>
</dbReference>
<keyword evidence="1" id="KW-0472">Membrane</keyword>